<dbReference type="InterPro" id="IPR027387">
    <property type="entry name" value="Cytb/b6-like_sf"/>
</dbReference>
<evidence type="ECO:0000313" key="5">
    <source>
        <dbReference type="EMBL" id="ARV88381.1"/>
    </source>
</evidence>
<sequence>MRILKNNSILKLMNSYLIDASQPSNISYLWNFGSLLAVCLVIQIVTGVTLAMHFSPSILEAFNSVEHIINNNGLIIFYILGLLLFITIIQFKITRNNNLSLTRSNYSTKVKTQLNHITYKLNPWFITGFVDAEGSFSIIVIKDPRYKAGYRVEAIFSIALHKKDVAILENIQNFFEGAGKIKFETKRDVVSYVIRSKDQLSKILIPHFDSFPLITQKRADYLLFKQGFELIYNGAHLTSEGLIEILAIKSNLNLGLPSKLKEEFPNLPLIYRPLVLDSEIPTPHWIAGFTSGEGSFYVNISESSSTKSGSQVQLFFYISQHIRDKDLLVKFISYFGVGRYHPIKGKGWASYECNKFSDIITKIIPFFKEYPIEGIKHLDFESWCQIAKMVDTKEHLTPEGLAKIIKIKNSMNNGRVLDNQE</sequence>
<evidence type="ECO:0000256" key="2">
    <source>
        <dbReference type="ARBA" id="ARBA00023187"/>
    </source>
</evidence>
<dbReference type="RefSeq" id="YP_009391114.1">
    <property type="nucleotide sequence ID" value="NC_035254.1"/>
</dbReference>
<dbReference type="GO" id="GO:0004519">
    <property type="term" value="F:endonuclease activity"/>
    <property type="evidence" value="ECO:0007669"/>
    <property type="project" value="InterPro"/>
</dbReference>
<dbReference type="GO" id="GO:0016020">
    <property type="term" value="C:membrane"/>
    <property type="evidence" value="ECO:0007669"/>
    <property type="project" value="InterPro"/>
</dbReference>
<dbReference type="GO" id="GO:0016491">
    <property type="term" value="F:oxidoreductase activity"/>
    <property type="evidence" value="ECO:0007669"/>
    <property type="project" value="InterPro"/>
</dbReference>
<dbReference type="GO" id="GO:0005739">
    <property type="term" value="C:mitochondrion"/>
    <property type="evidence" value="ECO:0007669"/>
    <property type="project" value="UniProtKB-ARBA"/>
</dbReference>
<evidence type="ECO:0000259" key="4">
    <source>
        <dbReference type="PROSITE" id="PS51002"/>
    </source>
</evidence>
<keyword evidence="5" id="KW-0496">Mitochondrion</keyword>
<dbReference type="SUPFAM" id="SSF81342">
    <property type="entry name" value="Transmembrane di-heme cytochromes"/>
    <property type="match status" value="1"/>
</dbReference>
<dbReference type="GO" id="GO:0022904">
    <property type="term" value="P:respiratory electron transport chain"/>
    <property type="evidence" value="ECO:0007669"/>
    <property type="project" value="InterPro"/>
</dbReference>
<gene>
    <name evidence="5" type="primary">CYTB</name>
</gene>
<dbReference type="AlphaFoldDB" id="A0A1Z1GDQ1"/>
<dbReference type="Pfam" id="PF00033">
    <property type="entry name" value="Cytochrome_B"/>
    <property type="match status" value="1"/>
</dbReference>
<dbReference type="PANTHER" id="PTHR36181">
    <property type="entry name" value="INTRON-ENCODED ENDONUCLEASE AI3-RELATED"/>
    <property type="match status" value="1"/>
</dbReference>
<dbReference type="FunFam" id="3.10.28.10:FF:000010">
    <property type="entry name" value="LAGLIDADG homing endonuclease I-LtrII"/>
    <property type="match status" value="1"/>
</dbReference>
<organism evidence="5">
    <name type="scientific">Esteya vermicola</name>
    <dbReference type="NCBI Taxonomy" id="522482"/>
    <lineage>
        <taxon>Eukaryota</taxon>
        <taxon>Fungi</taxon>
        <taxon>Dikarya</taxon>
        <taxon>Ascomycota</taxon>
        <taxon>Pezizomycotina</taxon>
        <taxon>Sordariomycetes</taxon>
        <taxon>Sordariomycetidae</taxon>
        <taxon>Ophiostomatales</taxon>
        <taxon>Ophiostomataceae</taxon>
        <taxon>Esteya</taxon>
    </lineage>
</organism>
<dbReference type="PROSITE" id="PS51002">
    <property type="entry name" value="CYTB_NTER"/>
    <property type="match status" value="1"/>
</dbReference>
<keyword evidence="1" id="KW-0507">mRNA processing</keyword>
<keyword evidence="3" id="KW-1133">Transmembrane helix</keyword>
<feature type="domain" description="Cytochrome b/b6 N-terminal region profile" evidence="4">
    <location>
        <begin position="1"/>
        <end position="71"/>
    </location>
</feature>
<name>A0A1Z1GDQ1_9PEZI</name>
<dbReference type="PANTHER" id="PTHR36181:SF4">
    <property type="entry name" value="LAGLIDADG ENDONUCLEASE"/>
    <property type="match status" value="1"/>
</dbReference>
<dbReference type="GO" id="GO:0006397">
    <property type="term" value="P:mRNA processing"/>
    <property type="evidence" value="ECO:0007669"/>
    <property type="project" value="UniProtKB-KW"/>
</dbReference>
<keyword evidence="2" id="KW-0508">mRNA splicing</keyword>
<dbReference type="Gene3D" id="3.10.28.10">
    <property type="entry name" value="Homing endonucleases"/>
    <property type="match status" value="2"/>
</dbReference>
<evidence type="ECO:0000256" key="1">
    <source>
        <dbReference type="ARBA" id="ARBA00022664"/>
    </source>
</evidence>
<accession>A0A1Z1GDQ1</accession>
<dbReference type="InterPro" id="IPR005797">
    <property type="entry name" value="Cyt_b/b6_N"/>
</dbReference>
<keyword evidence="3" id="KW-0472">Membrane</keyword>
<keyword evidence="3" id="KW-0812">Transmembrane</keyword>
<dbReference type="GO" id="GO:0008380">
    <property type="term" value="P:RNA splicing"/>
    <property type="evidence" value="ECO:0007669"/>
    <property type="project" value="UniProtKB-KW"/>
</dbReference>
<dbReference type="InterPro" id="IPR027434">
    <property type="entry name" value="Homing_endonucl"/>
</dbReference>
<geneLocation type="mitochondrion" evidence="5"/>
<dbReference type="InterPro" id="IPR051289">
    <property type="entry name" value="LAGLIDADG_Endonuclease"/>
</dbReference>
<reference evidence="5" key="1">
    <citation type="submission" date="2017-02" db="EMBL/GenBank/DDBJ databases">
        <title>The complete mitochondrial genome of Nematophagous fungus Esteya vermicola.</title>
        <authorList>
            <person name="Wang R."/>
            <person name="Dong L."/>
        </authorList>
    </citation>
    <scope>NUCLEOTIDE SEQUENCE</scope>
</reference>
<feature type="transmembrane region" description="Helical" evidence="3">
    <location>
        <begin position="74"/>
        <end position="93"/>
    </location>
</feature>
<proteinExistence type="predicted"/>
<dbReference type="InterPro" id="IPR016174">
    <property type="entry name" value="Di-haem_cyt_TM"/>
</dbReference>
<dbReference type="EMBL" id="KY644696">
    <property type="protein sequence ID" value="ARV88381.1"/>
    <property type="molecule type" value="Genomic_DNA"/>
</dbReference>
<dbReference type="Pfam" id="PF00961">
    <property type="entry name" value="LAGLIDADG_1"/>
    <property type="match status" value="2"/>
</dbReference>
<dbReference type="GeneID" id="33352578"/>
<dbReference type="Gene3D" id="1.20.810.10">
    <property type="entry name" value="Cytochrome Bc1 Complex, Chain C"/>
    <property type="match status" value="1"/>
</dbReference>
<dbReference type="SUPFAM" id="SSF55608">
    <property type="entry name" value="Homing endonucleases"/>
    <property type="match status" value="2"/>
</dbReference>
<dbReference type="InterPro" id="IPR004860">
    <property type="entry name" value="LAGLIDADG_dom"/>
</dbReference>
<feature type="transmembrane region" description="Helical" evidence="3">
    <location>
        <begin position="28"/>
        <end position="54"/>
    </location>
</feature>
<evidence type="ECO:0000256" key="3">
    <source>
        <dbReference type="SAM" id="Phobius"/>
    </source>
</evidence>
<protein>
    <submittedName>
        <fullName evidence="5">Cytochrome b</fullName>
    </submittedName>
</protein>
<dbReference type="GO" id="GO:0009055">
    <property type="term" value="F:electron transfer activity"/>
    <property type="evidence" value="ECO:0007669"/>
    <property type="project" value="InterPro"/>
</dbReference>